<reference evidence="2 3" key="1">
    <citation type="submission" date="2022-03" db="EMBL/GenBank/DDBJ databases">
        <title>Novel taxa within the pig intestine.</title>
        <authorList>
            <person name="Wylensek D."/>
            <person name="Bishof K."/>
            <person name="Afrizal A."/>
            <person name="Clavel T."/>
        </authorList>
    </citation>
    <scope>NUCLEOTIDE SEQUENCE [LARGE SCALE GENOMIC DNA]</scope>
    <source>
        <strain evidence="2 3">CLA-KB-P66</strain>
    </source>
</reference>
<comment type="caution">
    <text evidence="2">The sequence shown here is derived from an EMBL/GenBank/DDBJ whole genome shotgun (WGS) entry which is preliminary data.</text>
</comment>
<dbReference type="Gene3D" id="2.60.120.10">
    <property type="entry name" value="Jelly Rolls"/>
    <property type="match status" value="1"/>
</dbReference>
<sequence>MDNFFSMVGLRSGSEETEILAQSENFRVERIVSNRASSPDGFWYDQEEDEKVWVLQGEAQIEFEGEVAFLKKGDGLLIKRHVLHRVRRTSEDCVWLAIFGNF</sequence>
<accession>A0ABU4WEC5</accession>
<dbReference type="InterPro" id="IPR011051">
    <property type="entry name" value="RmlC_Cupin_sf"/>
</dbReference>
<dbReference type="Proteomes" id="UP001275932">
    <property type="component" value="Unassembled WGS sequence"/>
</dbReference>
<dbReference type="SUPFAM" id="SSF51182">
    <property type="entry name" value="RmlC-like cupins"/>
    <property type="match status" value="1"/>
</dbReference>
<dbReference type="CDD" id="cd06981">
    <property type="entry name" value="cupin_reut_a1446"/>
    <property type="match status" value="1"/>
</dbReference>
<evidence type="ECO:0000259" key="1">
    <source>
        <dbReference type="Pfam" id="PF07883"/>
    </source>
</evidence>
<gene>
    <name evidence="2" type="ORF">MOX91_01800</name>
</gene>
<dbReference type="RefSeq" id="WP_370396367.1">
    <property type="nucleotide sequence ID" value="NZ_JALBUT010000002.1"/>
</dbReference>
<evidence type="ECO:0000313" key="3">
    <source>
        <dbReference type="Proteomes" id="UP001275932"/>
    </source>
</evidence>
<name>A0ABU4WEC5_9BACT</name>
<dbReference type="InterPro" id="IPR014710">
    <property type="entry name" value="RmlC-like_jellyroll"/>
</dbReference>
<proteinExistence type="predicted"/>
<dbReference type="EMBL" id="JALBUT010000002">
    <property type="protein sequence ID" value="MDX8414920.1"/>
    <property type="molecule type" value="Genomic_DNA"/>
</dbReference>
<feature type="domain" description="Cupin type-2" evidence="1">
    <location>
        <begin position="46"/>
        <end position="99"/>
    </location>
</feature>
<protein>
    <submittedName>
        <fullName evidence="2">Cupin domain-containing protein</fullName>
    </submittedName>
</protein>
<dbReference type="Pfam" id="PF07883">
    <property type="entry name" value="Cupin_2"/>
    <property type="match status" value="1"/>
</dbReference>
<evidence type="ECO:0000313" key="2">
    <source>
        <dbReference type="EMBL" id="MDX8414920.1"/>
    </source>
</evidence>
<dbReference type="InterPro" id="IPR013096">
    <property type="entry name" value="Cupin_2"/>
</dbReference>
<keyword evidence="3" id="KW-1185">Reference proteome</keyword>
<organism evidence="2 3">
    <name type="scientific">Intestinicryptomonas porci</name>
    <dbReference type="NCBI Taxonomy" id="2926320"/>
    <lineage>
        <taxon>Bacteria</taxon>
        <taxon>Pseudomonadati</taxon>
        <taxon>Verrucomicrobiota</taxon>
        <taxon>Opitutia</taxon>
        <taxon>Opitutales</taxon>
        <taxon>Intestinicryptomonaceae</taxon>
        <taxon>Intestinicryptomonas</taxon>
    </lineage>
</organism>